<gene>
    <name evidence="2" type="ORF">COCVIDRAFT_108946</name>
</gene>
<organism evidence="2 3">
    <name type="scientific">Bipolaris victoriae (strain FI3)</name>
    <name type="common">Victoria blight of oats agent</name>
    <name type="synonym">Cochliobolus victoriae</name>
    <dbReference type="NCBI Taxonomy" id="930091"/>
    <lineage>
        <taxon>Eukaryota</taxon>
        <taxon>Fungi</taxon>
        <taxon>Dikarya</taxon>
        <taxon>Ascomycota</taxon>
        <taxon>Pezizomycotina</taxon>
        <taxon>Dothideomycetes</taxon>
        <taxon>Pleosporomycetidae</taxon>
        <taxon>Pleosporales</taxon>
        <taxon>Pleosporineae</taxon>
        <taxon>Pleosporaceae</taxon>
        <taxon>Bipolaris</taxon>
    </lineage>
</organism>
<protein>
    <submittedName>
        <fullName evidence="2">Uncharacterized protein</fullName>
    </submittedName>
</protein>
<dbReference type="RefSeq" id="XP_014552960.1">
    <property type="nucleotide sequence ID" value="XM_014697474.1"/>
</dbReference>
<name>W7E8H6_BIPV3</name>
<dbReference type="GeneID" id="26249491"/>
<evidence type="ECO:0000313" key="2">
    <source>
        <dbReference type="EMBL" id="EUN23379.1"/>
    </source>
</evidence>
<dbReference type="HOGENOM" id="CLU_2922293_0_0_1"/>
<dbReference type="AlphaFoldDB" id="W7E8H6"/>
<feature type="compositionally biased region" description="Gly residues" evidence="1">
    <location>
        <begin position="12"/>
        <end position="22"/>
    </location>
</feature>
<evidence type="ECO:0000313" key="3">
    <source>
        <dbReference type="Proteomes" id="UP000054337"/>
    </source>
</evidence>
<proteinExistence type="predicted"/>
<dbReference type="EMBL" id="KI968788">
    <property type="protein sequence ID" value="EUN23379.1"/>
    <property type="molecule type" value="Genomic_DNA"/>
</dbReference>
<sequence>MLSGEGFKKGFGKGSGKGSGKGLRGDRVSILRQRNTLSHGGASGWWAVGRSREKERAWAWA</sequence>
<feature type="region of interest" description="Disordered" evidence="1">
    <location>
        <begin position="1"/>
        <end position="25"/>
    </location>
</feature>
<accession>W7E8H6</accession>
<dbReference type="Proteomes" id="UP000054337">
    <property type="component" value="Unassembled WGS sequence"/>
</dbReference>
<evidence type="ECO:0000256" key="1">
    <source>
        <dbReference type="SAM" id="MobiDB-lite"/>
    </source>
</evidence>
<keyword evidence="3" id="KW-1185">Reference proteome</keyword>
<reference evidence="2 3" key="1">
    <citation type="journal article" date="2013" name="PLoS Genet.">
        <title>Comparative genome structure, secondary metabolite, and effector coding capacity across Cochliobolus pathogens.</title>
        <authorList>
            <person name="Condon B.J."/>
            <person name="Leng Y."/>
            <person name="Wu D."/>
            <person name="Bushley K.E."/>
            <person name="Ohm R.A."/>
            <person name="Otillar R."/>
            <person name="Martin J."/>
            <person name="Schackwitz W."/>
            <person name="Grimwood J."/>
            <person name="MohdZainudin N."/>
            <person name="Xue C."/>
            <person name="Wang R."/>
            <person name="Manning V.A."/>
            <person name="Dhillon B."/>
            <person name="Tu Z.J."/>
            <person name="Steffenson B.J."/>
            <person name="Salamov A."/>
            <person name="Sun H."/>
            <person name="Lowry S."/>
            <person name="LaButti K."/>
            <person name="Han J."/>
            <person name="Copeland A."/>
            <person name="Lindquist E."/>
            <person name="Barry K."/>
            <person name="Schmutz J."/>
            <person name="Baker S.E."/>
            <person name="Ciuffetti L.M."/>
            <person name="Grigoriev I.V."/>
            <person name="Zhong S."/>
            <person name="Turgeon B.G."/>
        </authorList>
    </citation>
    <scope>NUCLEOTIDE SEQUENCE [LARGE SCALE GENOMIC DNA]</scope>
    <source>
        <strain evidence="2 3">FI3</strain>
    </source>
</reference>